<evidence type="ECO:0000313" key="3">
    <source>
        <dbReference type="EMBL" id="CAL6025511.1"/>
    </source>
</evidence>
<dbReference type="EMBL" id="CATOUU010000694">
    <property type="protein sequence ID" value="CAI9941515.1"/>
    <property type="molecule type" value="Genomic_DNA"/>
</dbReference>
<keyword evidence="4" id="KW-1185">Reference proteome</keyword>
<organism evidence="2">
    <name type="scientific">Hexamita inflata</name>
    <dbReference type="NCBI Taxonomy" id="28002"/>
    <lineage>
        <taxon>Eukaryota</taxon>
        <taxon>Metamonada</taxon>
        <taxon>Diplomonadida</taxon>
        <taxon>Hexamitidae</taxon>
        <taxon>Hexamitinae</taxon>
        <taxon>Hexamita</taxon>
    </lineage>
</organism>
<evidence type="ECO:0000313" key="2">
    <source>
        <dbReference type="EMBL" id="CAI9941515.1"/>
    </source>
</evidence>
<dbReference type="Proteomes" id="UP001642409">
    <property type="component" value="Unassembled WGS sequence"/>
</dbReference>
<name>A0AA86U401_9EUKA</name>
<sequence>MTIKYIVHCNQTIVLIQYVQSYWFIVYVTFEGSIVFPVYNLDKVIQQRQLALTQLNLRKYAYCYNLNRNQNRQNDLDLKYTTVESRLPNYFKNLFGHIETQQQFNG</sequence>
<dbReference type="AlphaFoldDB" id="A0AA86U401"/>
<gene>
    <name evidence="2" type="ORF">HINF_LOCUS29160</name>
    <name evidence="3" type="ORF">HINF_LOCUS30349</name>
</gene>
<keyword evidence="1" id="KW-0812">Transmembrane</keyword>
<protein>
    <submittedName>
        <fullName evidence="3">Hypothetical_protein</fullName>
    </submittedName>
</protein>
<proteinExistence type="predicted"/>
<keyword evidence="1" id="KW-0472">Membrane</keyword>
<evidence type="ECO:0000313" key="4">
    <source>
        <dbReference type="Proteomes" id="UP001642409"/>
    </source>
</evidence>
<dbReference type="EMBL" id="CAXDID020000099">
    <property type="protein sequence ID" value="CAL6025511.1"/>
    <property type="molecule type" value="Genomic_DNA"/>
</dbReference>
<keyword evidence="1" id="KW-1133">Transmembrane helix</keyword>
<accession>A0AA86U401</accession>
<reference evidence="2" key="1">
    <citation type="submission" date="2023-06" db="EMBL/GenBank/DDBJ databases">
        <authorList>
            <person name="Kurt Z."/>
        </authorList>
    </citation>
    <scope>NUCLEOTIDE SEQUENCE</scope>
</reference>
<feature type="transmembrane region" description="Helical" evidence="1">
    <location>
        <begin position="22"/>
        <end position="41"/>
    </location>
</feature>
<comment type="caution">
    <text evidence="2">The sequence shown here is derived from an EMBL/GenBank/DDBJ whole genome shotgun (WGS) entry which is preliminary data.</text>
</comment>
<evidence type="ECO:0000256" key="1">
    <source>
        <dbReference type="SAM" id="Phobius"/>
    </source>
</evidence>
<reference evidence="3 4" key="2">
    <citation type="submission" date="2024-07" db="EMBL/GenBank/DDBJ databases">
        <authorList>
            <person name="Akdeniz Z."/>
        </authorList>
    </citation>
    <scope>NUCLEOTIDE SEQUENCE [LARGE SCALE GENOMIC DNA]</scope>
</reference>